<accession>A0A084FZE0</accession>
<dbReference type="RefSeq" id="XP_016640251.1">
    <property type="nucleotide sequence ID" value="XM_016789988.1"/>
</dbReference>
<keyword evidence="3 6" id="KW-1133">Transmembrane helix</keyword>
<evidence type="ECO:0000256" key="2">
    <source>
        <dbReference type="ARBA" id="ARBA00022692"/>
    </source>
</evidence>
<evidence type="ECO:0000256" key="4">
    <source>
        <dbReference type="ARBA" id="ARBA00023136"/>
    </source>
</evidence>
<evidence type="ECO:0000256" key="6">
    <source>
        <dbReference type="SAM" id="Phobius"/>
    </source>
</evidence>
<dbReference type="GO" id="GO:0016020">
    <property type="term" value="C:membrane"/>
    <property type="evidence" value="ECO:0007669"/>
    <property type="project" value="UniProtKB-SubCell"/>
</dbReference>
<dbReference type="EMBL" id="JOWA01000121">
    <property type="protein sequence ID" value="KEZ40452.1"/>
    <property type="molecule type" value="Genomic_DNA"/>
</dbReference>
<organism evidence="7 8">
    <name type="scientific">Pseudallescheria apiosperma</name>
    <name type="common">Scedosporium apiospermum</name>
    <dbReference type="NCBI Taxonomy" id="563466"/>
    <lineage>
        <taxon>Eukaryota</taxon>
        <taxon>Fungi</taxon>
        <taxon>Dikarya</taxon>
        <taxon>Ascomycota</taxon>
        <taxon>Pezizomycotina</taxon>
        <taxon>Sordariomycetes</taxon>
        <taxon>Hypocreomycetidae</taxon>
        <taxon>Microascales</taxon>
        <taxon>Microascaceae</taxon>
        <taxon>Scedosporium</taxon>
    </lineage>
</organism>
<dbReference type="HOGENOM" id="CLU_956963_0_0_1"/>
<dbReference type="Pfam" id="PF03006">
    <property type="entry name" value="HlyIII"/>
    <property type="match status" value="1"/>
</dbReference>
<comment type="caution">
    <text evidence="7">The sequence shown here is derived from an EMBL/GenBank/DDBJ whole genome shotgun (WGS) entry which is preliminary data.</text>
</comment>
<dbReference type="GeneID" id="27727404"/>
<keyword evidence="5" id="KW-0479">Metal-binding</keyword>
<dbReference type="PANTHER" id="PTHR20855">
    <property type="entry name" value="ADIPOR/PROGESTIN RECEPTOR-RELATED"/>
    <property type="match status" value="1"/>
</dbReference>
<evidence type="ECO:0000256" key="5">
    <source>
        <dbReference type="PIRSR" id="PIRSR604254-1"/>
    </source>
</evidence>
<dbReference type="AlphaFoldDB" id="A0A084FZE0"/>
<feature type="transmembrane region" description="Helical" evidence="6">
    <location>
        <begin position="72"/>
        <end position="93"/>
    </location>
</feature>
<feature type="binding site" evidence="5">
    <location>
        <position position="129"/>
    </location>
    <ligand>
        <name>Zn(2+)</name>
        <dbReference type="ChEBI" id="CHEBI:29105"/>
    </ligand>
</feature>
<feature type="binding site" evidence="5">
    <location>
        <position position="272"/>
    </location>
    <ligand>
        <name>Zn(2+)</name>
        <dbReference type="ChEBI" id="CHEBI:29105"/>
    </ligand>
</feature>
<feature type="transmembrane region" description="Helical" evidence="6">
    <location>
        <begin position="145"/>
        <end position="164"/>
    </location>
</feature>
<proteinExistence type="predicted"/>
<feature type="transmembrane region" description="Helical" evidence="6">
    <location>
        <begin position="176"/>
        <end position="198"/>
    </location>
</feature>
<feature type="binding site" evidence="5">
    <location>
        <position position="276"/>
    </location>
    <ligand>
        <name>Zn(2+)</name>
        <dbReference type="ChEBI" id="CHEBI:29105"/>
    </ligand>
</feature>
<evidence type="ECO:0008006" key="9">
    <source>
        <dbReference type="Google" id="ProtNLM"/>
    </source>
</evidence>
<feature type="transmembrane region" description="Helical" evidence="6">
    <location>
        <begin position="236"/>
        <end position="254"/>
    </location>
</feature>
<evidence type="ECO:0000313" key="7">
    <source>
        <dbReference type="EMBL" id="KEZ40452.1"/>
    </source>
</evidence>
<evidence type="ECO:0000256" key="1">
    <source>
        <dbReference type="ARBA" id="ARBA00004141"/>
    </source>
</evidence>
<dbReference type="OMA" id="RWIFHAL"/>
<reference evidence="7 8" key="1">
    <citation type="journal article" date="2014" name="Genome Announc.">
        <title>Draft genome sequence of the pathogenic fungus Scedosporium apiospermum.</title>
        <authorList>
            <person name="Vandeputte P."/>
            <person name="Ghamrawi S."/>
            <person name="Rechenmann M."/>
            <person name="Iltis A."/>
            <person name="Giraud S."/>
            <person name="Fleury M."/>
            <person name="Thornton C."/>
            <person name="Delhaes L."/>
            <person name="Meyer W."/>
            <person name="Papon N."/>
            <person name="Bouchara J.P."/>
        </authorList>
    </citation>
    <scope>NUCLEOTIDE SEQUENCE [LARGE SCALE GENOMIC DNA]</scope>
    <source>
        <strain evidence="7 8">IHEM 14462</strain>
    </source>
</reference>
<protein>
    <recommendedName>
        <fullName evidence="9">HlyIII-domain-containing protein</fullName>
    </recommendedName>
</protein>
<keyword evidence="2 6" id="KW-0812">Transmembrane</keyword>
<dbReference type="VEuPathDB" id="FungiDB:SAPIO_CDS8332"/>
<dbReference type="OrthoDB" id="529367at2759"/>
<dbReference type="GO" id="GO:0038023">
    <property type="term" value="F:signaling receptor activity"/>
    <property type="evidence" value="ECO:0007669"/>
    <property type="project" value="TreeGrafter"/>
</dbReference>
<dbReference type="InterPro" id="IPR004254">
    <property type="entry name" value="AdipoR/HlyIII-related"/>
</dbReference>
<dbReference type="GO" id="GO:0046872">
    <property type="term" value="F:metal ion binding"/>
    <property type="evidence" value="ECO:0007669"/>
    <property type="project" value="UniProtKB-KW"/>
</dbReference>
<evidence type="ECO:0000313" key="8">
    <source>
        <dbReference type="Proteomes" id="UP000028545"/>
    </source>
</evidence>
<keyword evidence="8" id="KW-1185">Reference proteome</keyword>
<keyword evidence="4 6" id="KW-0472">Membrane</keyword>
<dbReference type="PANTHER" id="PTHR20855:SF130">
    <property type="entry name" value="HAEMOLYSIN-III FAMILY PROTEIN"/>
    <property type="match status" value="1"/>
</dbReference>
<feature type="transmembrane region" description="Helical" evidence="6">
    <location>
        <begin position="113"/>
        <end position="133"/>
    </location>
</feature>
<dbReference type="GO" id="GO:0006882">
    <property type="term" value="P:intracellular zinc ion homeostasis"/>
    <property type="evidence" value="ECO:0007669"/>
    <property type="project" value="TreeGrafter"/>
</dbReference>
<dbReference type="Proteomes" id="UP000028545">
    <property type="component" value="Unassembled WGS sequence"/>
</dbReference>
<keyword evidence="5" id="KW-0862">Zinc</keyword>
<dbReference type="KEGG" id="sapo:SAPIO_CDS8332"/>
<sequence>MRVRKEPTVMVSEEAAELRLRKETTMTGVEVCEVDLTVRRTEVEFTVPTGRGHREEGHSKARRRLLFWEELLNIWSHLIGALIFLPLPYYMFITSLPPRYALATPFDILVCSAWFLGVATCFILSVTFHTLASHSESVHERTLRLDFQGVLILMLGSTLSLTTYSTCHRTTTRRLAHHAVNFALGISASLATGSSALGEAHLGRWRAVLFSLFGGGVFVVPVWWASGEDVEGLGVWYTLGTAAFNALGMGAYLAKFPEKWWPGRFDIFGASHQIMHVCAWGRKVSGSIMKG</sequence>
<evidence type="ECO:0000256" key="3">
    <source>
        <dbReference type="ARBA" id="ARBA00022989"/>
    </source>
</evidence>
<name>A0A084FZE0_PSEDA</name>
<feature type="transmembrane region" description="Helical" evidence="6">
    <location>
        <begin position="205"/>
        <end position="224"/>
    </location>
</feature>
<gene>
    <name evidence="7" type="ORF">SAPIO_CDS8332</name>
</gene>
<comment type="subcellular location">
    <subcellularLocation>
        <location evidence="1">Membrane</location>
        <topology evidence="1">Multi-pass membrane protein</topology>
    </subcellularLocation>
</comment>